<evidence type="ECO:0000256" key="1">
    <source>
        <dbReference type="SAM" id="MobiDB-lite"/>
    </source>
</evidence>
<name>W6QLF5_PENRF</name>
<reference evidence="2" key="1">
    <citation type="journal article" date="2014" name="Nat. Commun.">
        <title>Multiple recent horizontal transfers of a large genomic region in cheese making fungi.</title>
        <authorList>
            <person name="Cheeseman K."/>
            <person name="Ropars J."/>
            <person name="Renault P."/>
            <person name="Dupont J."/>
            <person name="Gouzy J."/>
            <person name="Branca A."/>
            <person name="Abraham A.L."/>
            <person name="Ceppi M."/>
            <person name="Conseiller E."/>
            <person name="Debuchy R."/>
            <person name="Malagnac F."/>
            <person name="Goarin A."/>
            <person name="Silar P."/>
            <person name="Lacoste S."/>
            <person name="Sallet E."/>
            <person name="Bensimon A."/>
            <person name="Giraud T."/>
            <person name="Brygoo Y."/>
        </authorList>
    </citation>
    <scope>NUCLEOTIDE SEQUENCE [LARGE SCALE GENOMIC DNA]</scope>
    <source>
        <strain evidence="2">FM164</strain>
    </source>
</reference>
<proteinExistence type="predicted"/>
<dbReference type="Proteomes" id="UP000030686">
    <property type="component" value="Unassembled WGS sequence"/>
</dbReference>
<dbReference type="OrthoDB" id="4207132at2759"/>
<dbReference type="OMA" id="TISAWSI"/>
<feature type="region of interest" description="Disordered" evidence="1">
    <location>
        <begin position="1"/>
        <end position="20"/>
    </location>
</feature>
<gene>
    <name evidence="2" type="ORF">PROQFM164_S05g000639</name>
</gene>
<sequence length="183" mass="21202">MDHVARISQQNSQNDESDVEAGDLDGQQAYMLVYLQVPHQGTEFFPPNERAKQAAARGHCEVEAIKAFHKQYSTITPALLGIKEDVQDQQGVIPGGFAIHFVFQRVPGYRLWEDHVMPKHRAQPHRFFTDFTVPERDQIRESFNKGYRELNKLGWVPYYPSATKLIWDPIASKLYFVDFRDVH</sequence>
<keyword evidence="3" id="KW-1185">Reference proteome</keyword>
<dbReference type="STRING" id="1365484.W6QLF5"/>
<evidence type="ECO:0000313" key="2">
    <source>
        <dbReference type="EMBL" id="CDM36806.1"/>
    </source>
</evidence>
<dbReference type="EMBL" id="HG792019">
    <property type="protein sequence ID" value="CDM36806.1"/>
    <property type="molecule type" value="Genomic_DNA"/>
</dbReference>
<protein>
    <submittedName>
        <fullName evidence="2">Uncharacterized protein</fullName>
    </submittedName>
</protein>
<dbReference type="AlphaFoldDB" id="W6QLF5"/>
<organism evidence="2 3">
    <name type="scientific">Penicillium roqueforti (strain FM164)</name>
    <dbReference type="NCBI Taxonomy" id="1365484"/>
    <lineage>
        <taxon>Eukaryota</taxon>
        <taxon>Fungi</taxon>
        <taxon>Dikarya</taxon>
        <taxon>Ascomycota</taxon>
        <taxon>Pezizomycotina</taxon>
        <taxon>Eurotiomycetes</taxon>
        <taxon>Eurotiomycetidae</taxon>
        <taxon>Eurotiales</taxon>
        <taxon>Aspergillaceae</taxon>
        <taxon>Penicillium</taxon>
    </lineage>
</organism>
<accession>W6QLF5</accession>
<evidence type="ECO:0000313" key="3">
    <source>
        <dbReference type="Proteomes" id="UP000030686"/>
    </source>
</evidence>